<name>A0A2S8GRW6_9BACT</name>
<comment type="caution">
    <text evidence="5">The sequence shown here is derived from an EMBL/GenBank/DDBJ whole genome shotgun (WGS) entry which is preliminary data.</text>
</comment>
<dbReference type="SMART" id="SM00028">
    <property type="entry name" value="TPR"/>
    <property type="match status" value="13"/>
</dbReference>
<keyword evidence="2" id="KW-0802">TPR repeat</keyword>
<dbReference type="InterPro" id="IPR019734">
    <property type="entry name" value="TPR_rpt"/>
</dbReference>
<dbReference type="RefSeq" id="WP_105334054.1">
    <property type="nucleotide sequence ID" value="NZ_PUHZ01000005.1"/>
</dbReference>
<feature type="domain" description="Outer membrane lipoprotein BamD-like" evidence="4">
    <location>
        <begin position="34"/>
        <end position="152"/>
    </location>
</feature>
<dbReference type="OrthoDB" id="9757961at2"/>
<evidence type="ECO:0000256" key="2">
    <source>
        <dbReference type="PROSITE-ProRule" id="PRU00339"/>
    </source>
</evidence>
<evidence type="ECO:0000313" key="5">
    <source>
        <dbReference type="EMBL" id="PQO47166.1"/>
    </source>
</evidence>
<dbReference type="PROSITE" id="PS50005">
    <property type="entry name" value="TPR"/>
    <property type="match status" value="2"/>
</dbReference>
<evidence type="ECO:0000256" key="1">
    <source>
        <dbReference type="ARBA" id="ARBA00022729"/>
    </source>
</evidence>
<feature type="repeat" description="TPR" evidence="2">
    <location>
        <begin position="926"/>
        <end position="959"/>
    </location>
</feature>
<feature type="chain" id="PRO_5015648928" description="Outer membrane lipoprotein BamD-like domain-containing protein" evidence="3">
    <location>
        <begin position="24"/>
        <end position="1065"/>
    </location>
</feature>
<gene>
    <name evidence="5" type="ORF">C5Y93_03755</name>
</gene>
<protein>
    <recommendedName>
        <fullName evidence="4">Outer membrane lipoprotein BamD-like domain-containing protein</fullName>
    </recommendedName>
</protein>
<dbReference type="InterPro" id="IPR039565">
    <property type="entry name" value="BamD-like"/>
</dbReference>
<dbReference type="PROSITE" id="PS51257">
    <property type="entry name" value="PROKAR_LIPOPROTEIN"/>
    <property type="match status" value="1"/>
</dbReference>
<dbReference type="Gene3D" id="1.25.40.10">
    <property type="entry name" value="Tetratricopeptide repeat domain"/>
    <property type="match status" value="10"/>
</dbReference>
<reference evidence="5 6" key="1">
    <citation type="submission" date="2018-02" db="EMBL/GenBank/DDBJ databases">
        <title>Comparative genomes isolates from brazilian mangrove.</title>
        <authorList>
            <person name="Araujo J.E."/>
            <person name="Taketani R.G."/>
            <person name="Silva M.C.P."/>
            <person name="Loureco M.V."/>
            <person name="Andreote F.D."/>
        </authorList>
    </citation>
    <scope>NUCLEOTIDE SEQUENCE [LARGE SCALE GENOMIC DNA]</scope>
    <source>
        <strain evidence="5 6">Nap-Phe MGV</strain>
    </source>
</reference>
<dbReference type="AlphaFoldDB" id="A0A2S8GRW6"/>
<dbReference type="EMBL" id="PUHZ01000005">
    <property type="protein sequence ID" value="PQO47166.1"/>
    <property type="molecule type" value="Genomic_DNA"/>
</dbReference>
<sequence length="1065" mass="116726">MSIRHLTLPLVGSLVSLLLIACAAWGQETPPEAAVVYSDAVAFQKAEEYKLASEEWAKFLDRYPNDPLAEKARNNLAVCQLKLEKYADAARNFYDILKNNPKTELREDALLNLGSTYYSWAKTSDPKQFDSAAKTFEQLYKAYPQGKNADQALYFAGESFYLSNQKERSLGPYKALVEQFTQSPYRADGAYAWGVTLEELNRPAEAADVYAKFLAAFPEHDLAAEVRMRQAETMLTQNDFAKAEQTLAAVTADPKFPLIDHALYRLAFARLRQDKVAEAGAVYAKLASDHPQSKYHDEALMLAGRCYYRAGDWSAAAKYLSDAAKLPGDAGLEAAHWLCRVYLKTGKPQDAEKLAASKIAAAKDSPQLVPLLIDQADALYDQPQRRGESVKLYQQIVTQHPKDPQAPQALYNAAFAALETQDYATAARLAKTFVDQFPQHELLLDAKYVAAEGALQDKKYADAEKMFRELISGGGKRPELGKWQMRLGLALLLQEKQNDVVALLSPIAGKLNDPALNAEAYFLLGSSQFALDQFPAAQQSLTAALAAKPDWRQADETLILLSRAQHKQGDNAAAVATVQKMQKQFPSSPLGDHAAYRLGEYYYAAGDYPNAAAQYKTVVDKFAAASLAPHALYGLGWSYIQQQQGKPANDAFSQLLSKHANHELAPQAMHARAVSRRLAGDFAGAASDVDAYLQKSPQAADKADALYLKGLCLVGANDQKGAAAQFAALKKEFPNYENADKVLYEMAWSLKASGDDAKATETFAALAASHPKSPLAAEANYHVGEASYAGQDYAAAKKAYAAALDNAEAADVGEKSAYKLGWSNYQLGDYAAASSAFAVQTNKYPSGPLAADASFMRGECLYKEDKFADALSAYTQVQADKLSSPDMRDLWRLHAGQSAAQLKKWDESIRWMNDLLAKSPDSPVAAEAEYEIGWANYNLKKIDDALKHFVTAADLSPGRTGARARFMLGELYFEKKDYEAAEGQFKRVVLGFGGANAVAEVKPWQAKSAYELGRCNEVRIRDAVGAPRVRYISEAKKYYALVVSDYPQSPEAKLAASRVEAINKL</sequence>
<organism evidence="5 6">
    <name type="scientific">Blastopirellula marina</name>
    <dbReference type="NCBI Taxonomy" id="124"/>
    <lineage>
        <taxon>Bacteria</taxon>
        <taxon>Pseudomonadati</taxon>
        <taxon>Planctomycetota</taxon>
        <taxon>Planctomycetia</taxon>
        <taxon>Pirellulales</taxon>
        <taxon>Pirellulaceae</taxon>
        <taxon>Blastopirellula</taxon>
    </lineage>
</organism>
<dbReference type="Proteomes" id="UP000237819">
    <property type="component" value="Unassembled WGS sequence"/>
</dbReference>
<dbReference type="Pfam" id="PF13174">
    <property type="entry name" value="TPR_6"/>
    <property type="match status" value="4"/>
</dbReference>
<feature type="signal peptide" evidence="3">
    <location>
        <begin position="1"/>
        <end position="23"/>
    </location>
</feature>
<dbReference type="Pfam" id="PF13525">
    <property type="entry name" value="YfiO"/>
    <property type="match status" value="1"/>
</dbReference>
<dbReference type="PANTHER" id="PTHR37423">
    <property type="entry name" value="SOLUBLE LYTIC MUREIN TRANSGLYCOSYLASE-RELATED"/>
    <property type="match status" value="1"/>
</dbReference>
<feature type="repeat" description="TPR" evidence="2">
    <location>
        <begin position="518"/>
        <end position="551"/>
    </location>
</feature>
<evidence type="ECO:0000313" key="6">
    <source>
        <dbReference type="Proteomes" id="UP000237819"/>
    </source>
</evidence>
<keyword evidence="1 3" id="KW-0732">Signal</keyword>
<dbReference type="Pfam" id="PF13432">
    <property type="entry name" value="TPR_16"/>
    <property type="match status" value="6"/>
</dbReference>
<accession>A0A2S8GRW6</accession>
<evidence type="ECO:0000256" key="3">
    <source>
        <dbReference type="SAM" id="SignalP"/>
    </source>
</evidence>
<proteinExistence type="predicted"/>
<dbReference type="SUPFAM" id="SSF48452">
    <property type="entry name" value="TPR-like"/>
    <property type="match status" value="6"/>
</dbReference>
<dbReference type="PANTHER" id="PTHR37423:SF2">
    <property type="entry name" value="MEMBRANE-BOUND LYTIC MUREIN TRANSGLYCOSYLASE C"/>
    <property type="match status" value="1"/>
</dbReference>
<evidence type="ECO:0000259" key="4">
    <source>
        <dbReference type="Pfam" id="PF13525"/>
    </source>
</evidence>
<dbReference type="InterPro" id="IPR011990">
    <property type="entry name" value="TPR-like_helical_dom_sf"/>
</dbReference>